<feature type="compositionally biased region" description="Polar residues" evidence="2">
    <location>
        <begin position="399"/>
        <end position="413"/>
    </location>
</feature>
<dbReference type="PANTHER" id="PTHR23159">
    <property type="entry name" value="CENTROSOMAL PROTEIN 2"/>
    <property type="match status" value="1"/>
</dbReference>
<organism evidence="3 4">
    <name type="scientific">Cyclotella cryptica</name>
    <dbReference type="NCBI Taxonomy" id="29204"/>
    <lineage>
        <taxon>Eukaryota</taxon>
        <taxon>Sar</taxon>
        <taxon>Stramenopiles</taxon>
        <taxon>Ochrophyta</taxon>
        <taxon>Bacillariophyta</taxon>
        <taxon>Coscinodiscophyceae</taxon>
        <taxon>Thalassiosirophycidae</taxon>
        <taxon>Stephanodiscales</taxon>
        <taxon>Stephanodiscaceae</taxon>
        <taxon>Cyclotella</taxon>
    </lineage>
</organism>
<feature type="region of interest" description="Disordered" evidence="2">
    <location>
        <begin position="365"/>
        <end position="429"/>
    </location>
</feature>
<dbReference type="PANTHER" id="PTHR23159:SF31">
    <property type="entry name" value="CENTROSOME-ASSOCIATED PROTEIN CEP250 ISOFORM X1"/>
    <property type="match status" value="1"/>
</dbReference>
<evidence type="ECO:0000256" key="2">
    <source>
        <dbReference type="SAM" id="MobiDB-lite"/>
    </source>
</evidence>
<dbReference type="EMBL" id="JABMIG020000207">
    <property type="protein sequence ID" value="KAL3785871.1"/>
    <property type="molecule type" value="Genomic_DNA"/>
</dbReference>
<dbReference type="Proteomes" id="UP001516023">
    <property type="component" value="Unassembled WGS sequence"/>
</dbReference>
<comment type="caution">
    <text evidence="3">The sequence shown here is derived from an EMBL/GenBank/DDBJ whole genome shotgun (WGS) entry which is preliminary data.</text>
</comment>
<keyword evidence="1" id="KW-0175">Coiled coil</keyword>
<evidence type="ECO:0000313" key="3">
    <source>
        <dbReference type="EMBL" id="KAL3785871.1"/>
    </source>
</evidence>
<reference evidence="3 4" key="1">
    <citation type="journal article" date="2020" name="G3 (Bethesda)">
        <title>Improved Reference Genome for Cyclotella cryptica CCMP332, a Model for Cell Wall Morphogenesis, Salinity Adaptation, and Lipid Production in Diatoms (Bacillariophyta).</title>
        <authorList>
            <person name="Roberts W.R."/>
            <person name="Downey K.M."/>
            <person name="Ruck E.C."/>
            <person name="Traller J.C."/>
            <person name="Alverson A.J."/>
        </authorList>
    </citation>
    <scope>NUCLEOTIDE SEQUENCE [LARGE SCALE GENOMIC DNA]</scope>
    <source>
        <strain evidence="3 4">CCMP332</strain>
    </source>
</reference>
<feature type="compositionally biased region" description="Basic and acidic residues" evidence="2">
    <location>
        <begin position="414"/>
        <end position="429"/>
    </location>
</feature>
<feature type="compositionally biased region" description="Polar residues" evidence="2">
    <location>
        <begin position="305"/>
        <end position="314"/>
    </location>
</feature>
<evidence type="ECO:0000256" key="1">
    <source>
        <dbReference type="SAM" id="Coils"/>
    </source>
</evidence>
<feature type="compositionally biased region" description="Polar residues" evidence="2">
    <location>
        <begin position="376"/>
        <end position="392"/>
    </location>
</feature>
<gene>
    <name evidence="3" type="ORF">HJC23_008759</name>
</gene>
<feature type="region of interest" description="Disordered" evidence="2">
    <location>
        <begin position="293"/>
        <end position="314"/>
    </location>
</feature>
<evidence type="ECO:0000313" key="4">
    <source>
        <dbReference type="Proteomes" id="UP001516023"/>
    </source>
</evidence>
<keyword evidence="4" id="KW-1185">Reference proteome</keyword>
<sequence length="515" mass="58364">MADEDLEKLSIINDIIRLESSTNEALRSSRDEIERLESIANEKKETVRELENELKALLDAKKKKKRKSRLRNNPLRRMTISCVAGEGPHAPALRRRSDNLEMSNPVPTEGSELMSYAGIACNRQDDDGASVTFTVATFDKDDLDLCTIWDSCQQSIGEGDVSSFHGGSSAVSNGISHVHVPSLIAREMISQKQALLSTKQSELAEYQQKYTFNSKKLSQLKNQLTALQRQQNSRCEEHNCNIASLSKTKKELIARIRWREDRILEEEKKLAELKRRLEVARCTKEVPQCKHHHPAELSPFKSNKEVNLSSETSLPEKQNQVTALTKECADMFTDFSCSIFNMIESTITLPSLSSISYSISEISTDDLFPPNRDTKGVTNTQNCLQRGTANPTSHEHQFSIGNEPSQLGNSPSESKQKDSTNEQKLNEFEKSKEQYDVKIRLLQNEIKSFMSSHKEETETNNAILRDLESQISMLNDRFLKRGNEIRRLIDEVEMLDQTEKELLQVINGPKADGKD</sequence>
<proteinExistence type="predicted"/>
<protein>
    <submittedName>
        <fullName evidence="3">Uncharacterized protein</fullName>
    </submittedName>
</protein>
<feature type="coiled-coil region" evidence="1">
    <location>
        <begin position="189"/>
        <end position="283"/>
    </location>
</feature>
<dbReference type="AlphaFoldDB" id="A0ABD3PEY4"/>
<name>A0ABD3PEY4_9STRA</name>
<feature type="coiled-coil region" evidence="1">
    <location>
        <begin position="26"/>
        <end position="67"/>
    </location>
</feature>
<accession>A0ABD3PEY4</accession>